<evidence type="ECO:0000256" key="6">
    <source>
        <dbReference type="ARBA" id="ARBA00022430"/>
    </source>
</evidence>
<dbReference type="OrthoDB" id="9802769at2"/>
<gene>
    <name evidence="15" type="ORF">SAMN05661099_3382</name>
</gene>
<name>A0A1T5F1M4_9SPHI</name>
<dbReference type="InterPro" id="IPR050067">
    <property type="entry name" value="IPM_dehydratase_rel_enz"/>
</dbReference>
<evidence type="ECO:0000256" key="7">
    <source>
        <dbReference type="ARBA" id="ARBA00022485"/>
    </source>
</evidence>
<evidence type="ECO:0000256" key="4">
    <source>
        <dbReference type="ARBA" id="ARBA00004729"/>
    </source>
</evidence>
<dbReference type="InterPro" id="IPR036008">
    <property type="entry name" value="Aconitase_4Fe-4S_dom"/>
</dbReference>
<evidence type="ECO:0000256" key="9">
    <source>
        <dbReference type="ARBA" id="ARBA00022723"/>
    </source>
</evidence>
<keyword evidence="10" id="KW-0408">Iron</keyword>
<evidence type="ECO:0000256" key="8">
    <source>
        <dbReference type="ARBA" id="ARBA00022605"/>
    </source>
</evidence>
<accession>A0A1T5F1M4</accession>
<dbReference type="AlphaFoldDB" id="A0A1T5F1M4"/>
<keyword evidence="9" id="KW-0479">Metal-binding</keyword>
<dbReference type="EMBL" id="FUYR01000005">
    <property type="protein sequence ID" value="SKB90085.1"/>
    <property type="molecule type" value="Genomic_DNA"/>
</dbReference>
<dbReference type="STRING" id="572036.SAMN05661099_3382"/>
<keyword evidence="7" id="KW-0004">4Fe-4S</keyword>
<keyword evidence="11" id="KW-0411">Iron-sulfur</keyword>
<organism evidence="15 16">
    <name type="scientific">Daejeonella lutea</name>
    <dbReference type="NCBI Taxonomy" id="572036"/>
    <lineage>
        <taxon>Bacteria</taxon>
        <taxon>Pseudomonadati</taxon>
        <taxon>Bacteroidota</taxon>
        <taxon>Sphingobacteriia</taxon>
        <taxon>Sphingobacteriales</taxon>
        <taxon>Sphingobacteriaceae</taxon>
        <taxon>Daejeonella</taxon>
    </lineage>
</organism>
<dbReference type="RefSeq" id="WP_079703879.1">
    <property type="nucleotide sequence ID" value="NZ_FUYR01000005.1"/>
</dbReference>
<dbReference type="PANTHER" id="PTHR43822:SF9">
    <property type="entry name" value="3-ISOPROPYLMALATE DEHYDRATASE"/>
    <property type="match status" value="1"/>
</dbReference>
<evidence type="ECO:0000256" key="1">
    <source>
        <dbReference type="ARBA" id="ARBA00000491"/>
    </source>
</evidence>
<dbReference type="GO" id="GO:0003861">
    <property type="term" value="F:3-isopropylmalate dehydratase activity"/>
    <property type="evidence" value="ECO:0007669"/>
    <property type="project" value="UniProtKB-EC"/>
</dbReference>
<feature type="domain" description="Aconitase/3-isopropylmalate dehydratase large subunit alpha/beta/alpha" evidence="14">
    <location>
        <begin position="7"/>
        <end position="273"/>
    </location>
</feature>
<dbReference type="PRINTS" id="PR00415">
    <property type="entry name" value="ACONITASE"/>
</dbReference>
<dbReference type="InterPro" id="IPR001030">
    <property type="entry name" value="Acoase/IPM_deHydtase_lsu_aba"/>
</dbReference>
<dbReference type="GO" id="GO:0051539">
    <property type="term" value="F:4 iron, 4 sulfur cluster binding"/>
    <property type="evidence" value="ECO:0007669"/>
    <property type="project" value="UniProtKB-KW"/>
</dbReference>
<keyword evidence="8" id="KW-0028">Amino-acid biosynthesis</keyword>
<dbReference type="PANTHER" id="PTHR43822">
    <property type="entry name" value="HOMOACONITASE, MITOCHONDRIAL-RELATED"/>
    <property type="match status" value="1"/>
</dbReference>
<evidence type="ECO:0000256" key="10">
    <source>
        <dbReference type="ARBA" id="ARBA00023004"/>
    </source>
</evidence>
<protein>
    <recommendedName>
        <fullName evidence="5">3-isopropylmalate dehydratase</fullName>
        <ecNumber evidence="5">4.2.1.33</ecNumber>
    </recommendedName>
</protein>
<dbReference type="Pfam" id="PF00330">
    <property type="entry name" value="Aconitase"/>
    <property type="match status" value="1"/>
</dbReference>
<evidence type="ECO:0000313" key="16">
    <source>
        <dbReference type="Proteomes" id="UP000189981"/>
    </source>
</evidence>
<dbReference type="GO" id="GO:0009098">
    <property type="term" value="P:L-leucine biosynthetic process"/>
    <property type="evidence" value="ECO:0007669"/>
    <property type="project" value="UniProtKB-KW"/>
</dbReference>
<evidence type="ECO:0000256" key="5">
    <source>
        <dbReference type="ARBA" id="ARBA00011998"/>
    </source>
</evidence>
<keyword evidence="6" id="KW-0432">Leucine biosynthesis</keyword>
<evidence type="ECO:0000256" key="11">
    <source>
        <dbReference type="ARBA" id="ARBA00023014"/>
    </source>
</evidence>
<evidence type="ECO:0000256" key="12">
    <source>
        <dbReference type="ARBA" id="ARBA00023239"/>
    </source>
</evidence>
<dbReference type="InterPro" id="IPR015931">
    <property type="entry name" value="Acnase/IPM_dHydase_lsu_aba_1/3"/>
</dbReference>
<dbReference type="Proteomes" id="UP000189981">
    <property type="component" value="Unassembled WGS sequence"/>
</dbReference>
<keyword evidence="13" id="KW-0100">Branched-chain amino acid biosynthesis</keyword>
<comment type="catalytic activity">
    <reaction evidence="1">
        <text>(2R,3S)-3-isopropylmalate = (2S)-2-isopropylmalate</text>
        <dbReference type="Rhea" id="RHEA:32287"/>
        <dbReference type="ChEBI" id="CHEBI:1178"/>
        <dbReference type="ChEBI" id="CHEBI:35121"/>
        <dbReference type="EC" id="4.2.1.33"/>
    </reaction>
</comment>
<comment type="cofactor">
    <cofactor evidence="2">
        <name>[4Fe-4S] cluster</name>
        <dbReference type="ChEBI" id="CHEBI:49883"/>
    </cofactor>
</comment>
<reference evidence="16" key="1">
    <citation type="submission" date="2017-02" db="EMBL/GenBank/DDBJ databases">
        <authorList>
            <person name="Varghese N."/>
            <person name="Submissions S."/>
        </authorList>
    </citation>
    <scope>NUCLEOTIDE SEQUENCE [LARGE SCALE GENOMIC DNA]</scope>
    <source>
        <strain evidence="16">DSM 22385</strain>
    </source>
</reference>
<evidence type="ECO:0000259" key="14">
    <source>
        <dbReference type="Pfam" id="PF00330"/>
    </source>
</evidence>
<dbReference type="EC" id="4.2.1.33" evidence="5"/>
<comment type="pathway">
    <text evidence="4">Amino-acid biosynthesis; L-leucine biosynthesis; L-leucine from 3-methyl-2-oxobutanoate: step 2/4.</text>
</comment>
<evidence type="ECO:0000256" key="3">
    <source>
        <dbReference type="ARBA" id="ARBA00002695"/>
    </source>
</evidence>
<proteinExistence type="predicted"/>
<dbReference type="Gene3D" id="3.30.499.10">
    <property type="entry name" value="Aconitase, domain 3"/>
    <property type="match status" value="1"/>
</dbReference>
<evidence type="ECO:0000313" key="15">
    <source>
        <dbReference type="EMBL" id="SKB90085.1"/>
    </source>
</evidence>
<sequence length="333" mass="37200">MALTLFDKIWNEHIVSRSSGFPDTLFIDTHFINKLTSPRAFDSLRKRNMPVFRPKQTVPISEPEYTAHIPLSDLERFHLDLLNRNCSDFGIEASGQQRNFDGSLIGFPGQTIVCDPDNTDNLGALGVIALGVHEGQVEQVLATQCLLKQKPKRMKIEVNGKLEKGLGSKDINHYLIAEISSDGASGYFIEFSGDTILNLDMDGRMAICNMSREIGAIGGIMAPDALTFDYLRDLGLISANVLEQYPEGWKYLFSDEASVFDEVLEFDAEDIRPGNYGIGLSKLMNNKAQESVSQSSFDDKGLIEGHNDTDYILSQQDMIEEFERVKTNKNLMV</sequence>
<keyword evidence="12" id="KW-0456">Lyase</keyword>
<comment type="function">
    <text evidence="3">Catalyzes the isomerization between 2-isopropylmalate and 3-isopropylmalate, via the formation of 2-isopropylmaleate.</text>
</comment>
<dbReference type="SUPFAM" id="SSF53732">
    <property type="entry name" value="Aconitase iron-sulfur domain"/>
    <property type="match status" value="1"/>
</dbReference>
<evidence type="ECO:0000256" key="2">
    <source>
        <dbReference type="ARBA" id="ARBA00001966"/>
    </source>
</evidence>
<dbReference type="GO" id="GO:0046872">
    <property type="term" value="F:metal ion binding"/>
    <property type="evidence" value="ECO:0007669"/>
    <property type="project" value="UniProtKB-KW"/>
</dbReference>
<evidence type="ECO:0000256" key="13">
    <source>
        <dbReference type="ARBA" id="ARBA00023304"/>
    </source>
</evidence>
<keyword evidence="16" id="KW-1185">Reference proteome</keyword>